<organism evidence="1">
    <name type="scientific">marine sediment metagenome</name>
    <dbReference type="NCBI Taxonomy" id="412755"/>
    <lineage>
        <taxon>unclassified sequences</taxon>
        <taxon>metagenomes</taxon>
        <taxon>ecological metagenomes</taxon>
    </lineage>
</organism>
<evidence type="ECO:0000313" key="1">
    <source>
        <dbReference type="EMBL" id="KKN79765.1"/>
    </source>
</evidence>
<dbReference type="CDD" id="cd16841">
    <property type="entry name" value="RraA_family"/>
    <property type="match status" value="1"/>
</dbReference>
<proteinExistence type="predicted"/>
<dbReference type="Pfam" id="PF03737">
    <property type="entry name" value="RraA-like"/>
    <property type="match status" value="1"/>
</dbReference>
<gene>
    <name evidence="1" type="ORF">LCGC14_0336200</name>
</gene>
<dbReference type="AlphaFoldDB" id="A0A0F9TF25"/>
<protein>
    <submittedName>
        <fullName evidence="1">Uncharacterized protein</fullName>
    </submittedName>
</protein>
<accession>A0A0F9TF25</accession>
<dbReference type="PANTHER" id="PTHR33254:SF4">
    <property type="entry name" value="4-HYDROXY-4-METHYL-2-OXOGLUTARATE ALDOLASE 3-RELATED"/>
    <property type="match status" value="1"/>
</dbReference>
<dbReference type="InterPro" id="IPR036704">
    <property type="entry name" value="RraA/RraA-like_sf"/>
</dbReference>
<sequence>MNNEEMAERYRKLYAGVVYDAMVFDLGVRETACVMDLAVSRRSGPVTPLVGPAMTCAGCTLATPDEINDTIRLDMLDAMTPGCVQVLAADELAVAHFGEISAMLATKHGAVGAVINGATRDLDAIQQADFSLFCRGSKPQDAYGRWQITEFDVPITVNGILWCSMKINPGQWIFADGDSVLVIPDGKAEAVLVLAEKRAANEDEVRAAILADEEPKDIYARLGRW</sequence>
<dbReference type="Gene3D" id="3.50.30.40">
    <property type="entry name" value="Ribonuclease E inhibitor RraA/RraA-like"/>
    <property type="match status" value="1"/>
</dbReference>
<dbReference type="EMBL" id="LAZR01000242">
    <property type="protein sequence ID" value="KKN79765.1"/>
    <property type="molecule type" value="Genomic_DNA"/>
</dbReference>
<dbReference type="InterPro" id="IPR005493">
    <property type="entry name" value="RraA/RraA-like"/>
</dbReference>
<reference evidence="1" key="1">
    <citation type="journal article" date="2015" name="Nature">
        <title>Complex archaea that bridge the gap between prokaryotes and eukaryotes.</title>
        <authorList>
            <person name="Spang A."/>
            <person name="Saw J.H."/>
            <person name="Jorgensen S.L."/>
            <person name="Zaremba-Niedzwiedzka K."/>
            <person name="Martijn J."/>
            <person name="Lind A.E."/>
            <person name="van Eijk R."/>
            <person name="Schleper C."/>
            <person name="Guy L."/>
            <person name="Ettema T.J."/>
        </authorList>
    </citation>
    <scope>NUCLEOTIDE SEQUENCE</scope>
</reference>
<comment type="caution">
    <text evidence="1">The sequence shown here is derived from an EMBL/GenBank/DDBJ whole genome shotgun (WGS) entry which is preliminary data.</text>
</comment>
<dbReference type="PANTHER" id="PTHR33254">
    <property type="entry name" value="4-HYDROXY-4-METHYL-2-OXOGLUTARATE ALDOLASE 3-RELATED"/>
    <property type="match status" value="1"/>
</dbReference>
<name>A0A0F9TF25_9ZZZZ</name>
<dbReference type="SUPFAM" id="SSF89562">
    <property type="entry name" value="RraA-like"/>
    <property type="match status" value="1"/>
</dbReference>